<gene>
    <name evidence="2" type="ORF">HDK90DRAFT_508362</name>
</gene>
<dbReference type="Proteomes" id="UP001492380">
    <property type="component" value="Unassembled WGS sequence"/>
</dbReference>
<comment type="caution">
    <text evidence="2">The sequence shown here is derived from an EMBL/GenBank/DDBJ whole genome shotgun (WGS) entry which is preliminary data.</text>
</comment>
<keyword evidence="3" id="KW-1185">Reference proteome</keyword>
<name>A0ABR1Z142_9PEZI</name>
<evidence type="ECO:0000313" key="3">
    <source>
        <dbReference type="Proteomes" id="UP001492380"/>
    </source>
</evidence>
<proteinExistence type="predicted"/>
<evidence type="ECO:0000313" key="2">
    <source>
        <dbReference type="EMBL" id="KAK8244672.1"/>
    </source>
</evidence>
<protein>
    <submittedName>
        <fullName evidence="2">Uncharacterized protein</fullName>
    </submittedName>
</protein>
<dbReference type="EMBL" id="JBBWRZ010000002">
    <property type="protein sequence ID" value="KAK8244672.1"/>
    <property type="molecule type" value="Genomic_DNA"/>
</dbReference>
<feature type="compositionally biased region" description="Polar residues" evidence="1">
    <location>
        <begin position="178"/>
        <end position="201"/>
    </location>
</feature>
<feature type="region of interest" description="Disordered" evidence="1">
    <location>
        <begin position="178"/>
        <end position="208"/>
    </location>
</feature>
<evidence type="ECO:0000256" key="1">
    <source>
        <dbReference type="SAM" id="MobiDB-lite"/>
    </source>
</evidence>
<accession>A0ABR1Z142</accession>
<sequence length="208" mass="23538">MLPLQAPAHFSCYPVVSPSPASHRSHNVILILTNDPHHAVYDAVRGTSPTRSYSEWERDVMNTMVLDDDYYYVEFQDGSGNNSLVMKEHVDEMMMEENTDFEMDVDIESVQHRVRLDSPDPRLTVVPSFLPIALSHRLCASHIADEILLDTNMEEEEDDCMDTDMDSVHQHHTQTDFSDTVMSDSSTNTIYTSPPSVSNGVQALPRHV</sequence>
<reference evidence="2 3" key="1">
    <citation type="submission" date="2024-04" db="EMBL/GenBank/DDBJ databases">
        <title>Phyllosticta paracitricarpa is synonymous to the EU quarantine fungus P. citricarpa based on phylogenomic analyses.</title>
        <authorList>
            <consortium name="Lawrence Berkeley National Laboratory"/>
            <person name="Van Ingen-Buijs V.A."/>
            <person name="Van Westerhoven A.C."/>
            <person name="Haridas S."/>
            <person name="Skiadas P."/>
            <person name="Martin F."/>
            <person name="Groenewald J.Z."/>
            <person name="Crous P.W."/>
            <person name="Seidl M.F."/>
        </authorList>
    </citation>
    <scope>NUCLEOTIDE SEQUENCE [LARGE SCALE GENOMIC DNA]</scope>
    <source>
        <strain evidence="2 3">CBS 123374</strain>
    </source>
</reference>
<organism evidence="2 3">
    <name type="scientific">Phyllosticta capitalensis</name>
    <dbReference type="NCBI Taxonomy" id="121624"/>
    <lineage>
        <taxon>Eukaryota</taxon>
        <taxon>Fungi</taxon>
        <taxon>Dikarya</taxon>
        <taxon>Ascomycota</taxon>
        <taxon>Pezizomycotina</taxon>
        <taxon>Dothideomycetes</taxon>
        <taxon>Dothideomycetes incertae sedis</taxon>
        <taxon>Botryosphaeriales</taxon>
        <taxon>Phyllostictaceae</taxon>
        <taxon>Phyllosticta</taxon>
    </lineage>
</organism>